<organism evidence="5 6">
    <name type="scientific">Pinctada imbricata</name>
    <name type="common">Atlantic pearl-oyster</name>
    <name type="synonym">Pinctada martensii</name>
    <dbReference type="NCBI Taxonomy" id="66713"/>
    <lineage>
        <taxon>Eukaryota</taxon>
        <taxon>Metazoa</taxon>
        <taxon>Spiralia</taxon>
        <taxon>Lophotrochozoa</taxon>
        <taxon>Mollusca</taxon>
        <taxon>Bivalvia</taxon>
        <taxon>Autobranchia</taxon>
        <taxon>Pteriomorphia</taxon>
        <taxon>Pterioida</taxon>
        <taxon>Pterioidea</taxon>
        <taxon>Pteriidae</taxon>
        <taxon>Pinctada</taxon>
    </lineage>
</organism>
<feature type="region of interest" description="Disordered" evidence="2">
    <location>
        <begin position="414"/>
        <end position="460"/>
    </location>
</feature>
<evidence type="ECO:0000259" key="4">
    <source>
        <dbReference type="PROSITE" id="PS51035"/>
    </source>
</evidence>
<dbReference type="InterPro" id="IPR003103">
    <property type="entry name" value="BAG_domain"/>
</dbReference>
<dbReference type="EMBL" id="VSWD01000011">
    <property type="protein sequence ID" value="KAK3087689.1"/>
    <property type="molecule type" value="Genomic_DNA"/>
</dbReference>
<feature type="region of interest" description="Disordered" evidence="2">
    <location>
        <begin position="155"/>
        <end position="332"/>
    </location>
</feature>
<dbReference type="InterPro" id="IPR039773">
    <property type="entry name" value="BAG_chaperone_regulator"/>
</dbReference>
<dbReference type="SUPFAM" id="SSF63491">
    <property type="entry name" value="BAG domain"/>
    <property type="match status" value="1"/>
</dbReference>
<sequence length="460" mass="52348">MAGRQFFSNPYSQEDSLPYGWEMLFDRNTGWPYFIDHNTRTTTWEDPRMKRVESTATIWLPWQCAKYQLCMRRQQGLTVTWTLITEVHLLCPQHPLVLPHPQGTMEVPHLQQYGKFLSSMCHPTGMKIPVATLGTQFTKEILKTGVNHLNNSLTRNIHNSRCPRDKGYPSQPVPQGYSTQQGHPQQSYPQQSYPPQSGGYPPQQGGYPTQQDGYQPQMPYAQQQAPPSQQQYHAPPPQQIQHPGTRAREETPSSEREIPVVHQGHPSETLNKSTPPPHVPNNQQQSQQKQYTAEPQINKPKEAEDQTDNSSEGAEKATENVSKQESKPPSSLDIIEKILKDVKEIENQVNEFRGKKTDKQYKYLEEMLTRSILKLDGVESGNDDQVRQARRQAVKEIQGYLDQLELCATVSDSDHKEMVQSENDAEKTQDSVSESAPMETSSEPDPSKVKEMTLESEVKC</sequence>
<gene>
    <name evidence="5" type="ORF">FSP39_009194</name>
</gene>
<evidence type="ECO:0000259" key="3">
    <source>
        <dbReference type="PROSITE" id="PS50020"/>
    </source>
</evidence>
<dbReference type="PROSITE" id="PS51035">
    <property type="entry name" value="BAG"/>
    <property type="match status" value="1"/>
</dbReference>
<feature type="compositionally biased region" description="Basic and acidic residues" evidence="2">
    <location>
        <begin position="313"/>
        <end position="326"/>
    </location>
</feature>
<feature type="domain" description="WW" evidence="3">
    <location>
        <begin position="15"/>
        <end position="49"/>
    </location>
</feature>
<feature type="compositionally biased region" description="Basic and acidic residues" evidence="2">
    <location>
        <begin position="445"/>
        <end position="460"/>
    </location>
</feature>
<dbReference type="GO" id="GO:0005829">
    <property type="term" value="C:cytosol"/>
    <property type="evidence" value="ECO:0007669"/>
    <property type="project" value="TreeGrafter"/>
</dbReference>
<name>A0AA89BYS9_PINIB</name>
<dbReference type="GO" id="GO:0016020">
    <property type="term" value="C:membrane"/>
    <property type="evidence" value="ECO:0007669"/>
    <property type="project" value="TreeGrafter"/>
</dbReference>
<dbReference type="AlphaFoldDB" id="A0AA89BYS9"/>
<dbReference type="PROSITE" id="PS01159">
    <property type="entry name" value="WW_DOMAIN_1"/>
    <property type="match status" value="1"/>
</dbReference>
<dbReference type="SMART" id="SM00264">
    <property type="entry name" value="BAG"/>
    <property type="match status" value="1"/>
</dbReference>
<dbReference type="InterPro" id="IPR001202">
    <property type="entry name" value="WW_dom"/>
</dbReference>
<feature type="compositionally biased region" description="Basic and acidic residues" evidence="2">
    <location>
        <begin position="414"/>
        <end position="429"/>
    </location>
</feature>
<dbReference type="PROSITE" id="PS50020">
    <property type="entry name" value="WW_DOMAIN_2"/>
    <property type="match status" value="1"/>
</dbReference>
<dbReference type="PANTHER" id="PTHR12329:SF5">
    <property type="entry name" value="STARVIN, ISOFORM E"/>
    <property type="match status" value="1"/>
</dbReference>
<reference evidence="5" key="1">
    <citation type="submission" date="2019-08" db="EMBL/GenBank/DDBJ databases">
        <title>The improved chromosome-level genome for the pearl oyster Pinctada fucata martensii using PacBio sequencing and Hi-C.</title>
        <authorList>
            <person name="Zheng Z."/>
        </authorList>
    </citation>
    <scope>NUCLEOTIDE SEQUENCE</scope>
    <source>
        <strain evidence="5">ZZ-2019</strain>
        <tissue evidence="5">Adductor muscle</tissue>
    </source>
</reference>
<dbReference type="GO" id="GO:0051087">
    <property type="term" value="F:protein-folding chaperone binding"/>
    <property type="evidence" value="ECO:0007669"/>
    <property type="project" value="InterPro"/>
</dbReference>
<evidence type="ECO:0000256" key="1">
    <source>
        <dbReference type="ARBA" id="ARBA00023186"/>
    </source>
</evidence>
<feature type="compositionally biased region" description="Polar residues" evidence="2">
    <location>
        <begin position="430"/>
        <end position="444"/>
    </location>
</feature>
<dbReference type="InterPro" id="IPR036533">
    <property type="entry name" value="BAG_dom_sf"/>
</dbReference>
<dbReference type="Gene3D" id="1.20.58.120">
    <property type="entry name" value="BAG domain"/>
    <property type="match status" value="1"/>
</dbReference>
<evidence type="ECO:0000313" key="6">
    <source>
        <dbReference type="Proteomes" id="UP001186944"/>
    </source>
</evidence>
<evidence type="ECO:0000256" key="2">
    <source>
        <dbReference type="SAM" id="MobiDB-lite"/>
    </source>
</evidence>
<dbReference type="PANTHER" id="PTHR12329">
    <property type="entry name" value="BCL2-ASSOCIATED ATHANOGENE"/>
    <property type="match status" value="1"/>
</dbReference>
<dbReference type="GO" id="GO:0000774">
    <property type="term" value="F:adenyl-nucleotide exchange factor activity"/>
    <property type="evidence" value="ECO:0007669"/>
    <property type="project" value="TreeGrafter"/>
</dbReference>
<keyword evidence="1" id="KW-0143">Chaperone</keyword>
<keyword evidence="6" id="KW-1185">Reference proteome</keyword>
<feature type="compositionally biased region" description="Low complexity" evidence="2">
    <location>
        <begin position="180"/>
        <end position="243"/>
    </location>
</feature>
<evidence type="ECO:0000313" key="5">
    <source>
        <dbReference type="EMBL" id="KAK3087689.1"/>
    </source>
</evidence>
<dbReference type="Pfam" id="PF00397">
    <property type="entry name" value="WW"/>
    <property type="match status" value="1"/>
</dbReference>
<dbReference type="GO" id="GO:0005634">
    <property type="term" value="C:nucleus"/>
    <property type="evidence" value="ECO:0007669"/>
    <property type="project" value="TreeGrafter"/>
</dbReference>
<dbReference type="SMART" id="SM00456">
    <property type="entry name" value="WW"/>
    <property type="match status" value="1"/>
</dbReference>
<dbReference type="CDD" id="cd00201">
    <property type="entry name" value="WW"/>
    <property type="match status" value="1"/>
</dbReference>
<dbReference type="SUPFAM" id="SSF51045">
    <property type="entry name" value="WW domain"/>
    <property type="match status" value="1"/>
</dbReference>
<dbReference type="Proteomes" id="UP001186944">
    <property type="component" value="Unassembled WGS sequence"/>
</dbReference>
<dbReference type="GO" id="GO:0050821">
    <property type="term" value="P:protein stabilization"/>
    <property type="evidence" value="ECO:0007669"/>
    <property type="project" value="TreeGrafter"/>
</dbReference>
<dbReference type="Gene3D" id="2.20.70.10">
    <property type="match status" value="1"/>
</dbReference>
<proteinExistence type="predicted"/>
<dbReference type="Pfam" id="PF02179">
    <property type="entry name" value="BAG"/>
    <property type="match status" value="1"/>
</dbReference>
<protein>
    <submittedName>
        <fullName evidence="5">Uncharacterized protein</fullName>
    </submittedName>
</protein>
<feature type="domain" description="BAG" evidence="4">
    <location>
        <begin position="331"/>
        <end position="408"/>
    </location>
</feature>
<accession>A0AA89BYS9</accession>
<feature type="compositionally biased region" description="Basic and acidic residues" evidence="2">
    <location>
        <begin position="246"/>
        <end position="259"/>
    </location>
</feature>
<dbReference type="InterPro" id="IPR036020">
    <property type="entry name" value="WW_dom_sf"/>
</dbReference>
<comment type="caution">
    <text evidence="5">The sequence shown here is derived from an EMBL/GenBank/DDBJ whole genome shotgun (WGS) entry which is preliminary data.</text>
</comment>